<dbReference type="RefSeq" id="WP_353717840.1">
    <property type="nucleotide sequence ID" value="NZ_CP159289.1"/>
</dbReference>
<reference evidence="1" key="1">
    <citation type="submission" date="2024-06" db="EMBL/GenBank/DDBJ databases">
        <title>Sequencing and assembly of the genome of Dyadobacter sp. strain 676, a symbiont of Cyamopsis tetragonoloba.</title>
        <authorList>
            <person name="Guro P."/>
            <person name="Sazanova A."/>
            <person name="Kuznetsova I."/>
            <person name="Belimov A."/>
            <person name="Safronova V."/>
        </authorList>
    </citation>
    <scope>NUCLEOTIDE SEQUENCE</scope>
    <source>
        <strain evidence="1">676</strain>
    </source>
</reference>
<proteinExistence type="predicted"/>
<dbReference type="EMBL" id="CP159289">
    <property type="protein sequence ID" value="XCH22510.1"/>
    <property type="molecule type" value="Genomic_DNA"/>
</dbReference>
<sequence>MAVIKILNANLLVKKNALTSPTHLQKSSLYSLTTICVLNGKKQIQFQLKMPHTRGIGNPSDMALRYLDKVVIENALLLAGLQQPDIIYDTVRAPFQEGFPVYPDSVFREHDHIHLCVRNPDFVIETGESSPWGRVQYDDNLIKGEAPAVDELQSKMRKLLLDFS</sequence>
<gene>
    <name evidence="1" type="ORF">ABV298_19455</name>
</gene>
<protein>
    <submittedName>
        <fullName evidence="1">Uncharacterized protein</fullName>
    </submittedName>
</protein>
<dbReference type="AlphaFoldDB" id="A0AAU8FFW1"/>
<accession>A0AAU8FFW1</accession>
<evidence type="ECO:0000313" key="1">
    <source>
        <dbReference type="EMBL" id="XCH22510.1"/>
    </source>
</evidence>
<name>A0AAU8FFW1_9BACT</name>
<organism evidence="1">
    <name type="scientific">Dyadobacter sp. 676</name>
    <dbReference type="NCBI Taxonomy" id="3088362"/>
    <lineage>
        <taxon>Bacteria</taxon>
        <taxon>Pseudomonadati</taxon>
        <taxon>Bacteroidota</taxon>
        <taxon>Cytophagia</taxon>
        <taxon>Cytophagales</taxon>
        <taxon>Spirosomataceae</taxon>
        <taxon>Dyadobacter</taxon>
    </lineage>
</organism>